<reference evidence="2" key="1">
    <citation type="submission" date="2020-05" db="EMBL/GenBank/DDBJ databases">
        <title>Mycena genomes resolve the evolution of fungal bioluminescence.</title>
        <authorList>
            <person name="Tsai I.J."/>
        </authorList>
    </citation>
    <scope>NUCLEOTIDE SEQUENCE</scope>
    <source>
        <strain evidence="2">CCC161011</strain>
    </source>
</reference>
<dbReference type="AlphaFoldDB" id="A0A8H6XX79"/>
<organism evidence="2 3">
    <name type="scientific">Mycena venus</name>
    <dbReference type="NCBI Taxonomy" id="2733690"/>
    <lineage>
        <taxon>Eukaryota</taxon>
        <taxon>Fungi</taxon>
        <taxon>Dikarya</taxon>
        <taxon>Basidiomycota</taxon>
        <taxon>Agaricomycotina</taxon>
        <taxon>Agaricomycetes</taxon>
        <taxon>Agaricomycetidae</taxon>
        <taxon>Agaricales</taxon>
        <taxon>Marasmiineae</taxon>
        <taxon>Mycenaceae</taxon>
        <taxon>Mycena</taxon>
    </lineage>
</organism>
<gene>
    <name evidence="2" type="ORF">MVEN_01289900</name>
</gene>
<proteinExistence type="predicted"/>
<dbReference type="Proteomes" id="UP000620124">
    <property type="component" value="Unassembled WGS sequence"/>
</dbReference>
<name>A0A8H6XX79_9AGAR</name>
<sequence length="149" mass="14392">MKSFYHCAVAACTIACLQVSFANGGEISKRNTINGHRSPVGTGGSEIGIGSFEVRAAPAPSVGTISGTGGLATGVPIVSGSGSLVTSVATAVAGTSTGKPVDSCSVEGSFTSTPESFTGIGAGSVITPVPAVTLVTDLPLACSTARSSA</sequence>
<evidence type="ECO:0000313" key="3">
    <source>
        <dbReference type="Proteomes" id="UP000620124"/>
    </source>
</evidence>
<keyword evidence="1" id="KW-0732">Signal</keyword>
<feature type="chain" id="PRO_5034103750" evidence="1">
    <location>
        <begin position="25"/>
        <end position="149"/>
    </location>
</feature>
<dbReference type="EMBL" id="JACAZI010000010">
    <property type="protein sequence ID" value="KAF7349893.1"/>
    <property type="molecule type" value="Genomic_DNA"/>
</dbReference>
<evidence type="ECO:0000256" key="1">
    <source>
        <dbReference type="SAM" id="SignalP"/>
    </source>
</evidence>
<keyword evidence="3" id="KW-1185">Reference proteome</keyword>
<evidence type="ECO:0000313" key="2">
    <source>
        <dbReference type="EMBL" id="KAF7349893.1"/>
    </source>
</evidence>
<feature type="signal peptide" evidence="1">
    <location>
        <begin position="1"/>
        <end position="24"/>
    </location>
</feature>
<protein>
    <submittedName>
        <fullName evidence="2">Uncharacterized protein</fullName>
    </submittedName>
</protein>
<comment type="caution">
    <text evidence="2">The sequence shown here is derived from an EMBL/GenBank/DDBJ whole genome shotgun (WGS) entry which is preliminary data.</text>
</comment>
<accession>A0A8H6XX79</accession>